<dbReference type="EMBL" id="KI661675">
    <property type="protein sequence ID" value="ETN73174.1"/>
    <property type="molecule type" value="Genomic_DNA"/>
</dbReference>
<feature type="domain" description="DUF1758" evidence="2">
    <location>
        <begin position="569"/>
        <end position="707"/>
    </location>
</feature>
<dbReference type="KEGG" id="nai:NECAME_13597"/>
<dbReference type="Proteomes" id="UP000053676">
    <property type="component" value="Unassembled WGS sequence"/>
</dbReference>
<dbReference type="PANTHER" id="PTHR47331">
    <property type="entry name" value="PHD-TYPE DOMAIN-CONTAINING PROTEIN"/>
    <property type="match status" value="1"/>
</dbReference>
<dbReference type="PANTHER" id="PTHR47331:SF5">
    <property type="entry name" value="RIBONUCLEASE H"/>
    <property type="match status" value="1"/>
</dbReference>
<organism evidence="3 4">
    <name type="scientific">Necator americanus</name>
    <name type="common">Human hookworm</name>
    <dbReference type="NCBI Taxonomy" id="51031"/>
    <lineage>
        <taxon>Eukaryota</taxon>
        <taxon>Metazoa</taxon>
        <taxon>Ecdysozoa</taxon>
        <taxon>Nematoda</taxon>
        <taxon>Chromadorea</taxon>
        <taxon>Rhabditida</taxon>
        <taxon>Rhabditina</taxon>
        <taxon>Rhabditomorpha</taxon>
        <taxon>Strongyloidea</taxon>
        <taxon>Ancylostomatidae</taxon>
        <taxon>Bunostominae</taxon>
        <taxon>Necator</taxon>
    </lineage>
</organism>
<dbReference type="OrthoDB" id="5868150at2759"/>
<evidence type="ECO:0000313" key="4">
    <source>
        <dbReference type="Proteomes" id="UP000053676"/>
    </source>
</evidence>
<sequence length="848" mass="97302">MSAQLRRRIGALRKQLANAVKNCEEDQHVNIPNFLAASTNNSIFDYMEALHAHRETILTKLNKLENLNEIWSKLMAENIDEVKIFNDFIEKYGDYRIELSDAIKILEQIDANYALILEALEKRGISHEFKRDDYLLQQNQDENVQRADDLHTNRAATYVLQNQNDFLSSRHQAVSREKAHLNYFDASLIWRVDLPSFSGSLIEFPEFWSRFHSLVHSKMSLSGATKFSLFKSCLRGRALECIESLPITDEEYITAVDILHMTYNPSMLRLVRQYTSITPGSPEYGLGALLYNKLPGFAKARIYDKTGGQKNLTSNEFMTLLSDIVKKESTLRQVEQSTNSSYATYHVLEKQGRPTPWKSVERRHAPSSIAPRMPTTRCPFCKRSNHNAYKCRTFSTTEKRRNRTKDNKLCFKGLRGDHRTTSCKRPPCHTCSYHHHPALCFKVKNFRKTPQASNTQPINQTLSLPRRPQEFSLRENNNRLREDKRSTQHRNSSQHVNFSENISKARNPSQDDDGNNMTIHEETSYTAVAHSTSKAHYNKAGNEQQENNDHVLLMCANVTLVNLEDESKQANTVAFFDSGSPHSYITTTIAERLLLNHITDDQITLHTFGSAQPKSMLSKLHEVSLLLPDKTYSLKVQSLPMLTKDLVAPCTLQFTLSDHSSELPIPTEPVQTSILIGADHFWQLVLSSQFYSTTLPNGYYLLNTRLGKPNKNMAVQEDADHPFNKGNLDELVERFWTCESLGTPNEANSKEDITCLDFFNKTTRYDENECRYYTRLPFRSEPHGAPENFQHSLSCLRSNWRRLSKHPGHLQKHDDTIRDQVKRGIISEVPPSQLYTTGTFLSHHAVIN</sequence>
<feature type="region of interest" description="Disordered" evidence="1">
    <location>
        <begin position="451"/>
        <end position="514"/>
    </location>
</feature>
<evidence type="ECO:0000259" key="2">
    <source>
        <dbReference type="Pfam" id="PF05585"/>
    </source>
</evidence>
<name>W2STU6_NECAM</name>
<evidence type="ECO:0000256" key="1">
    <source>
        <dbReference type="SAM" id="MobiDB-lite"/>
    </source>
</evidence>
<dbReference type="Pfam" id="PF03564">
    <property type="entry name" value="DUF1759"/>
    <property type="match status" value="1"/>
</dbReference>
<reference evidence="4" key="1">
    <citation type="journal article" date="2014" name="Nat. Genet.">
        <title>Genome of the human hookworm Necator americanus.</title>
        <authorList>
            <person name="Tang Y.T."/>
            <person name="Gao X."/>
            <person name="Rosa B.A."/>
            <person name="Abubucker S."/>
            <person name="Hallsworth-Pepin K."/>
            <person name="Martin J."/>
            <person name="Tyagi R."/>
            <person name="Heizer E."/>
            <person name="Zhang X."/>
            <person name="Bhonagiri-Palsikar V."/>
            <person name="Minx P."/>
            <person name="Warren W.C."/>
            <person name="Wang Q."/>
            <person name="Zhan B."/>
            <person name="Hotez P.J."/>
            <person name="Sternberg P.W."/>
            <person name="Dougall A."/>
            <person name="Gaze S.T."/>
            <person name="Mulvenna J."/>
            <person name="Sotillo J."/>
            <person name="Ranganathan S."/>
            <person name="Rabelo E.M."/>
            <person name="Wilson R.K."/>
            <person name="Felgner P.L."/>
            <person name="Bethony J."/>
            <person name="Hawdon J.M."/>
            <person name="Gasser R.B."/>
            <person name="Loukas A."/>
            <person name="Mitreva M."/>
        </authorList>
    </citation>
    <scope>NUCLEOTIDE SEQUENCE [LARGE SCALE GENOMIC DNA]</scope>
</reference>
<feature type="compositionally biased region" description="Polar residues" evidence="1">
    <location>
        <begin position="489"/>
        <end position="508"/>
    </location>
</feature>
<gene>
    <name evidence="3" type="ORF">NECAME_13597</name>
</gene>
<dbReference type="AlphaFoldDB" id="W2STU6"/>
<dbReference type="InterPro" id="IPR005312">
    <property type="entry name" value="DUF1759"/>
</dbReference>
<accession>W2STU6</accession>
<evidence type="ECO:0000313" key="3">
    <source>
        <dbReference type="EMBL" id="ETN73174.1"/>
    </source>
</evidence>
<protein>
    <submittedName>
        <fullName evidence="3">Tas retrotransposon peptidase A16</fullName>
    </submittedName>
</protein>
<keyword evidence="4" id="KW-1185">Reference proteome</keyword>
<dbReference type="Pfam" id="PF05585">
    <property type="entry name" value="DUF1758"/>
    <property type="match status" value="1"/>
</dbReference>
<dbReference type="InterPro" id="IPR008737">
    <property type="entry name" value="DUF1758"/>
</dbReference>
<dbReference type="OMA" id="FWTCESL"/>
<proteinExistence type="predicted"/>
<feature type="compositionally biased region" description="Basic and acidic residues" evidence="1">
    <location>
        <begin position="467"/>
        <end position="486"/>
    </location>
</feature>
<feature type="compositionally biased region" description="Polar residues" evidence="1">
    <location>
        <begin position="451"/>
        <end position="463"/>
    </location>
</feature>